<sequence>FKCSECPDYDLCFNCIAISNLLHNTQHHFLKILNPLDPKETPKSTSTASVTISPILPDTKEKLLALLREEERRRHSPELQQKYYDVGSDPTCGKDWMDVTDQMQHELVREFGYSDEAVQLLRRAPELYPDDPEFRTTQVYVRNNIANIGNLTEGMPAPDCLLVPLDSTSTIDNSSTNSPTLIHLNSLYKSGRPLVLLGGSYTCPLYRYISHVLNDIYNIYKTSVDFYMIQIREAHASDVWPIGNIVDVKEHRTLSDRLTAARQMVKETKLEIPVLADTMNDTFLKLYSPWPFRFFVVVDGILKLVGMPKEARYDTTDLVECLN</sequence>
<keyword evidence="2" id="KW-1185">Reference proteome</keyword>
<proteinExistence type="predicted"/>
<name>A0ACA9RMS4_9GLOM</name>
<dbReference type="Proteomes" id="UP000789920">
    <property type="component" value="Unassembled WGS sequence"/>
</dbReference>
<feature type="non-terminal residue" evidence="1">
    <location>
        <position position="1"/>
    </location>
</feature>
<evidence type="ECO:0000313" key="2">
    <source>
        <dbReference type="Proteomes" id="UP000789920"/>
    </source>
</evidence>
<accession>A0ACA9RMS4</accession>
<protein>
    <submittedName>
        <fullName evidence="1">15281_t:CDS:1</fullName>
    </submittedName>
</protein>
<evidence type="ECO:0000313" key="1">
    <source>
        <dbReference type="EMBL" id="CAG8801503.1"/>
    </source>
</evidence>
<comment type="caution">
    <text evidence="1">The sequence shown here is derived from an EMBL/GenBank/DDBJ whole genome shotgun (WGS) entry which is preliminary data.</text>
</comment>
<dbReference type="EMBL" id="CAJVQC010061140">
    <property type="protein sequence ID" value="CAG8801503.1"/>
    <property type="molecule type" value="Genomic_DNA"/>
</dbReference>
<reference evidence="1" key="1">
    <citation type="submission" date="2021-06" db="EMBL/GenBank/DDBJ databases">
        <authorList>
            <person name="Kallberg Y."/>
            <person name="Tangrot J."/>
            <person name="Rosling A."/>
        </authorList>
    </citation>
    <scope>NUCLEOTIDE SEQUENCE</scope>
    <source>
        <strain evidence="1">MA461A</strain>
    </source>
</reference>
<gene>
    <name evidence="1" type="ORF">RPERSI_LOCUS21123</name>
</gene>
<organism evidence="1 2">
    <name type="scientific">Racocetra persica</name>
    <dbReference type="NCBI Taxonomy" id="160502"/>
    <lineage>
        <taxon>Eukaryota</taxon>
        <taxon>Fungi</taxon>
        <taxon>Fungi incertae sedis</taxon>
        <taxon>Mucoromycota</taxon>
        <taxon>Glomeromycotina</taxon>
        <taxon>Glomeromycetes</taxon>
        <taxon>Diversisporales</taxon>
        <taxon>Gigasporaceae</taxon>
        <taxon>Racocetra</taxon>
    </lineage>
</organism>
<feature type="non-terminal residue" evidence="1">
    <location>
        <position position="323"/>
    </location>
</feature>